<evidence type="ECO:0000259" key="9">
    <source>
        <dbReference type="Pfam" id="PF26577"/>
    </source>
</evidence>
<evidence type="ECO:0000256" key="5">
    <source>
        <dbReference type="PIRNR" id="PIRNR017250"/>
    </source>
</evidence>
<dbReference type="Pfam" id="PF26577">
    <property type="entry name" value="TSEN34_N"/>
    <property type="match status" value="1"/>
</dbReference>
<evidence type="ECO:0000256" key="7">
    <source>
        <dbReference type="SAM" id="MobiDB-lite"/>
    </source>
</evidence>
<evidence type="ECO:0000256" key="2">
    <source>
        <dbReference type="ARBA" id="ARBA00022694"/>
    </source>
</evidence>
<accession>A0A8H7TH00</accession>
<dbReference type="InterPro" id="IPR059049">
    <property type="entry name" value="TSEN34_N"/>
</dbReference>
<organism evidence="10 11">
    <name type="scientific">Cadophora malorum</name>
    <dbReference type="NCBI Taxonomy" id="108018"/>
    <lineage>
        <taxon>Eukaryota</taxon>
        <taxon>Fungi</taxon>
        <taxon>Dikarya</taxon>
        <taxon>Ascomycota</taxon>
        <taxon>Pezizomycotina</taxon>
        <taxon>Leotiomycetes</taxon>
        <taxon>Helotiales</taxon>
        <taxon>Ploettnerulaceae</taxon>
        <taxon>Cadophora</taxon>
    </lineage>
</organism>
<dbReference type="EC" id="4.6.1.16" evidence="5"/>
<dbReference type="GO" id="GO:0000379">
    <property type="term" value="P:tRNA-type intron splice site recognition and cleavage"/>
    <property type="evidence" value="ECO:0007669"/>
    <property type="project" value="UniProtKB-UniRule"/>
</dbReference>
<sequence length="320" mass="35084">MAFSSDFVTEPIPISLIAGRYLLFDVNVVTYLRRNHHICGSLIGSIPQAPQQNVFFGLPMELMPEEAKLLVEKEVAYIIDDKAWHKETLFTTLQGADKQAYLESLRSTGLKARKAALHEARKKTEAGLARYAAKKAQELAAAGTKDTQESGSSDTSFNRSSIVTDDSASLFEEESTRSERSSTTVKSAAALASIPFAITPTTSYPTSSLPQNPSQQPDPPVSSAYALFAHLHYRDYFIMPGLRFGCNYNVYPGDPLRFHSHFLATSYDFDQDIPMFDIIGGGRLGTAVKKGFLVGGEDPEAEGSKSGDKVRTFCIEWGGM</sequence>
<evidence type="ECO:0000313" key="10">
    <source>
        <dbReference type="EMBL" id="KAG4418698.1"/>
    </source>
</evidence>
<evidence type="ECO:0000256" key="3">
    <source>
        <dbReference type="ARBA" id="ARBA00023239"/>
    </source>
</evidence>
<dbReference type="CDD" id="cd22363">
    <property type="entry name" value="tRNA-intron_lyase_C"/>
    <property type="match status" value="1"/>
</dbReference>
<evidence type="ECO:0000259" key="8">
    <source>
        <dbReference type="Pfam" id="PF01974"/>
    </source>
</evidence>
<dbReference type="FunFam" id="3.40.1350.10:FF:000008">
    <property type="entry name" value="tRNA-splicing endonuclease subunit Sen34"/>
    <property type="match status" value="1"/>
</dbReference>
<dbReference type="Pfam" id="PF01974">
    <property type="entry name" value="tRNA_int_endo"/>
    <property type="match status" value="1"/>
</dbReference>
<keyword evidence="2 5" id="KW-0819">tRNA processing</keyword>
<dbReference type="InterPro" id="IPR011856">
    <property type="entry name" value="tRNA_endonuc-like_dom_sf"/>
</dbReference>
<dbReference type="GO" id="GO:0000213">
    <property type="term" value="F:tRNA-intron lyase activity"/>
    <property type="evidence" value="ECO:0007669"/>
    <property type="project" value="UniProtKB-UniRule"/>
</dbReference>
<dbReference type="GO" id="GO:0000214">
    <property type="term" value="C:tRNA-intron endonuclease complex"/>
    <property type="evidence" value="ECO:0007669"/>
    <property type="project" value="UniProtKB-UniRule"/>
</dbReference>
<comment type="similarity">
    <text evidence="1 5">Belongs to the tRNA-intron endonuclease family.</text>
</comment>
<evidence type="ECO:0000313" key="11">
    <source>
        <dbReference type="Proteomes" id="UP000664132"/>
    </source>
</evidence>
<dbReference type="InterPro" id="IPR016690">
    <property type="entry name" value="TSEN34"/>
</dbReference>
<evidence type="ECO:0000256" key="6">
    <source>
        <dbReference type="PIRSR" id="PIRSR017250-50"/>
    </source>
</evidence>
<gene>
    <name evidence="10" type="ORF">IFR04_008143</name>
</gene>
<name>A0A8H7TH00_9HELO</name>
<dbReference type="Proteomes" id="UP000664132">
    <property type="component" value="Unassembled WGS sequence"/>
</dbReference>
<evidence type="ECO:0000256" key="4">
    <source>
        <dbReference type="ARBA" id="ARBA00059865"/>
    </source>
</evidence>
<dbReference type="InterPro" id="IPR036167">
    <property type="entry name" value="tRNA_intron_Endo_cat-like_sf"/>
</dbReference>
<dbReference type="GO" id="GO:0003676">
    <property type="term" value="F:nucleic acid binding"/>
    <property type="evidence" value="ECO:0007669"/>
    <property type="project" value="InterPro"/>
</dbReference>
<feature type="compositionally biased region" description="Polar residues" evidence="7">
    <location>
        <begin position="149"/>
        <end position="160"/>
    </location>
</feature>
<dbReference type="AlphaFoldDB" id="A0A8H7TH00"/>
<dbReference type="InterPro" id="IPR006677">
    <property type="entry name" value="tRNA_intron_Endonuc_cat-like"/>
</dbReference>
<feature type="active site" evidence="6">
    <location>
        <position position="251"/>
    </location>
</feature>
<proteinExistence type="inferred from homology"/>
<protein>
    <recommendedName>
        <fullName evidence="5">tRNA-splicing endonuclease subunit Sen34</fullName>
        <ecNumber evidence="5">4.6.1.16</ecNumber>
    </recommendedName>
</protein>
<feature type="domain" description="tRNA intron endonuclease catalytic" evidence="8">
    <location>
        <begin position="224"/>
        <end position="298"/>
    </location>
</feature>
<dbReference type="EMBL" id="JAFJYH010000122">
    <property type="protein sequence ID" value="KAG4418698.1"/>
    <property type="molecule type" value="Genomic_DNA"/>
</dbReference>
<dbReference type="OrthoDB" id="48041at2759"/>
<comment type="function">
    <text evidence="4">Constitutes one of the two catalytic subunit of the tRNA-splicing endonuclease complex, a complex responsible for identification and cleavage of the splice sites in pre-tRNA. It cleaves pre-tRNA at the 5'- and 3'-splice sites to release the intron. The products are an intron and two tRNA half-molecules bearing 2',3'-cyclic phosphate and 5'-OH termini. There are no conserved sequences at the splice sites, but the intron is invariably located at the same site in the gene, placing the splice sites an invariant distance from the constant structural features of the tRNA body. It probably carries the active site for 3'-splice site cleavage.</text>
</comment>
<dbReference type="PANTHER" id="PTHR13070">
    <property type="entry name" value="TRNA-SPLICING ENDONUCLEASE SUBUNIT SEN34-RELATED"/>
    <property type="match status" value="1"/>
</dbReference>
<reference evidence="10" key="1">
    <citation type="submission" date="2021-02" db="EMBL/GenBank/DDBJ databases">
        <title>Genome sequence Cadophora malorum strain M34.</title>
        <authorList>
            <person name="Stefanovic E."/>
            <person name="Vu D."/>
            <person name="Scully C."/>
            <person name="Dijksterhuis J."/>
            <person name="Roader J."/>
            <person name="Houbraken J."/>
        </authorList>
    </citation>
    <scope>NUCLEOTIDE SEQUENCE</scope>
    <source>
        <strain evidence="10">M34</strain>
    </source>
</reference>
<feature type="active site" evidence="6">
    <location>
        <position position="290"/>
    </location>
</feature>
<keyword evidence="3 5" id="KW-0456">Lyase</keyword>
<feature type="region of interest" description="Disordered" evidence="7">
    <location>
        <begin position="140"/>
        <end position="160"/>
    </location>
</feature>
<dbReference type="PANTHER" id="PTHR13070:SF0">
    <property type="entry name" value="TRNA-SPLICING ENDONUCLEASE SUBUNIT SEN34"/>
    <property type="match status" value="1"/>
</dbReference>
<dbReference type="PIRSF" id="PIRSF017250">
    <property type="entry name" value="tRNA_splic_SEN34"/>
    <property type="match status" value="1"/>
</dbReference>
<evidence type="ECO:0000256" key="1">
    <source>
        <dbReference type="ARBA" id="ARBA00008078"/>
    </source>
</evidence>
<dbReference type="SUPFAM" id="SSF53032">
    <property type="entry name" value="tRNA-intron endonuclease catalytic domain-like"/>
    <property type="match status" value="1"/>
</dbReference>
<comment type="caution">
    <text evidence="10">The sequence shown here is derived from an EMBL/GenBank/DDBJ whole genome shotgun (WGS) entry which is preliminary data.</text>
</comment>
<feature type="active site" evidence="6">
    <location>
        <position position="259"/>
    </location>
</feature>
<dbReference type="Gene3D" id="3.40.1350.10">
    <property type="match status" value="1"/>
</dbReference>
<feature type="domain" description="TSEN34 N-terminal" evidence="9">
    <location>
        <begin position="12"/>
        <end position="81"/>
    </location>
</feature>
<keyword evidence="11" id="KW-1185">Reference proteome</keyword>